<dbReference type="EMBL" id="LAZR01030719">
    <property type="protein sequence ID" value="KKL55774.1"/>
    <property type="molecule type" value="Genomic_DNA"/>
</dbReference>
<keyword evidence="1" id="KW-0812">Transmembrane</keyword>
<reference evidence="2" key="1">
    <citation type="journal article" date="2015" name="Nature">
        <title>Complex archaea that bridge the gap between prokaryotes and eukaryotes.</title>
        <authorList>
            <person name="Spang A."/>
            <person name="Saw J.H."/>
            <person name="Jorgensen S.L."/>
            <person name="Zaremba-Niedzwiedzka K."/>
            <person name="Martijn J."/>
            <person name="Lind A.E."/>
            <person name="van Eijk R."/>
            <person name="Schleper C."/>
            <person name="Guy L."/>
            <person name="Ettema T.J."/>
        </authorList>
    </citation>
    <scope>NUCLEOTIDE SEQUENCE</scope>
</reference>
<dbReference type="AlphaFoldDB" id="A0A0F9D2N9"/>
<proteinExistence type="predicted"/>
<comment type="caution">
    <text evidence="2">The sequence shown here is derived from an EMBL/GenBank/DDBJ whole genome shotgun (WGS) entry which is preliminary data.</text>
</comment>
<evidence type="ECO:0000313" key="2">
    <source>
        <dbReference type="EMBL" id="KKL55774.1"/>
    </source>
</evidence>
<gene>
    <name evidence="2" type="ORF">LCGC14_2252040</name>
</gene>
<keyword evidence="1" id="KW-0472">Membrane</keyword>
<feature type="transmembrane region" description="Helical" evidence="1">
    <location>
        <begin position="51"/>
        <end position="70"/>
    </location>
</feature>
<evidence type="ECO:0000256" key="1">
    <source>
        <dbReference type="SAM" id="Phobius"/>
    </source>
</evidence>
<protein>
    <submittedName>
        <fullName evidence="2">Uncharacterized protein</fullName>
    </submittedName>
</protein>
<accession>A0A0F9D2N9</accession>
<keyword evidence="1" id="KW-1133">Transmembrane helix</keyword>
<name>A0A0F9D2N9_9ZZZZ</name>
<sequence length="182" mass="20726">MLLQFGKAIALFLIGGMVIHTLIMLFDYLLVPGPFYLNLRTDFPNVVFSPFMIPMIGVYGLSLLTIYFLWEKKKNALRFAHEKEVQTEKVEIVFKAMQRLTAMMAKHIAKHNGEIINEGELRKRLGRPVSVKLEKASMKIAHALKSLSEISFVSPYSDYRPETVEGIEKILQSKLDEASAVH</sequence>
<feature type="non-terminal residue" evidence="2">
    <location>
        <position position="182"/>
    </location>
</feature>
<feature type="transmembrane region" description="Helical" evidence="1">
    <location>
        <begin position="9"/>
        <end position="31"/>
    </location>
</feature>
<organism evidence="2">
    <name type="scientific">marine sediment metagenome</name>
    <dbReference type="NCBI Taxonomy" id="412755"/>
    <lineage>
        <taxon>unclassified sequences</taxon>
        <taxon>metagenomes</taxon>
        <taxon>ecological metagenomes</taxon>
    </lineage>
</organism>